<feature type="compositionally biased region" description="Low complexity" evidence="7">
    <location>
        <begin position="201"/>
        <end position="220"/>
    </location>
</feature>
<accession>A0A5B1CHR9</accession>
<dbReference type="InterPro" id="IPR001328">
    <property type="entry name" value="Pept_tRNA_hydro"/>
</dbReference>
<dbReference type="OrthoDB" id="9800507at2"/>
<dbReference type="Pfam" id="PF01195">
    <property type="entry name" value="Pept_tRNA_hydro"/>
    <property type="match status" value="1"/>
</dbReference>
<keyword evidence="4 6" id="KW-0694">RNA-binding</keyword>
<dbReference type="PANTHER" id="PTHR17224:SF1">
    <property type="entry name" value="PEPTIDYL-TRNA HYDROLASE"/>
    <property type="match status" value="1"/>
</dbReference>
<dbReference type="NCBIfam" id="TIGR00447">
    <property type="entry name" value="pth"/>
    <property type="match status" value="1"/>
</dbReference>
<keyword evidence="9" id="KW-1185">Reference proteome</keyword>
<comment type="function">
    <text evidence="6">Hydrolyzes ribosome-free peptidyl-tRNAs (with 1 or more amino acids incorporated), which drop off the ribosome during protein synthesis, or as a result of ribosome stalling.</text>
</comment>
<reference evidence="8 9" key="1">
    <citation type="submission" date="2019-08" db="EMBL/GenBank/DDBJ databases">
        <title>Deep-cultivation of Planctomycetes and their phenomic and genomic characterization uncovers novel biology.</title>
        <authorList>
            <person name="Wiegand S."/>
            <person name="Jogler M."/>
            <person name="Boedeker C."/>
            <person name="Pinto D."/>
            <person name="Vollmers J."/>
            <person name="Rivas-Marin E."/>
            <person name="Kohn T."/>
            <person name="Peeters S.H."/>
            <person name="Heuer A."/>
            <person name="Rast P."/>
            <person name="Oberbeckmann S."/>
            <person name="Bunk B."/>
            <person name="Jeske O."/>
            <person name="Meyerdierks A."/>
            <person name="Storesund J.E."/>
            <person name="Kallscheuer N."/>
            <person name="Luecker S."/>
            <person name="Lage O.M."/>
            <person name="Pohl T."/>
            <person name="Merkel B.J."/>
            <person name="Hornburger P."/>
            <person name="Mueller R.-W."/>
            <person name="Bruemmer F."/>
            <person name="Labrenz M."/>
            <person name="Spormann A.M."/>
            <person name="Op Den Camp H."/>
            <person name="Overmann J."/>
            <person name="Amann R."/>
            <person name="Jetten M.S.M."/>
            <person name="Mascher T."/>
            <person name="Medema M.H."/>
            <person name="Devos D.P."/>
            <person name="Kaster A.-K."/>
            <person name="Ovreas L."/>
            <person name="Rohde M."/>
            <person name="Galperin M.Y."/>
            <person name="Jogler C."/>
        </authorList>
    </citation>
    <scope>NUCLEOTIDE SEQUENCE [LARGE SCALE GENOMIC DNA]</scope>
    <source>
        <strain evidence="8 9">LF1</strain>
    </source>
</reference>
<comment type="function">
    <text evidence="6">Catalyzes the release of premature peptidyl moieties from peptidyl-tRNA molecules trapped in stalled 50S ribosomal subunits, and thus maintains levels of free tRNAs and 50S ribosomes.</text>
</comment>
<comment type="similarity">
    <text evidence="6">Belongs to the PTH family.</text>
</comment>
<organism evidence="8 9">
    <name type="scientific">Rubripirellula obstinata</name>
    <dbReference type="NCBI Taxonomy" id="406547"/>
    <lineage>
        <taxon>Bacteria</taxon>
        <taxon>Pseudomonadati</taxon>
        <taxon>Planctomycetota</taxon>
        <taxon>Planctomycetia</taxon>
        <taxon>Pirellulales</taxon>
        <taxon>Pirellulaceae</taxon>
        <taxon>Rubripirellula</taxon>
    </lineage>
</organism>
<evidence type="ECO:0000256" key="7">
    <source>
        <dbReference type="SAM" id="MobiDB-lite"/>
    </source>
</evidence>
<dbReference type="CDD" id="cd00462">
    <property type="entry name" value="PTH"/>
    <property type="match status" value="1"/>
</dbReference>
<dbReference type="EC" id="3.1.1.29" evidence="1 6"/>
<comment type="caution">
    <text evidence="6">Lacks conserved residue(s) required for the propagation of feature annotation.</text>
</comment>
<dbReference type="GO" id="GO:0004045">
    <property type="term" value="F:peptidyl-tRNA hydrolase activity"/>
    <property type="evidence" value="ECO:0007669"/>
    <property type="project" value="UniProtKB-UniRule"/>
</dbReference>
<comment type="subunit">
    <text evidence="6">Monomer.</text>
</comment>
<dbReference type="FunFam" id="3.40.50.1470:FF:000001">
    <property type="entry name" value="Peptidyl-tRNA hydrolase"/>
    <property type="match status" value="1"/>
</dbReference>
<dbReference type="SUPFAM" id="SSF53178">
    <property type="entry name" value="Peptidyl-tRNA hydrolase-like"/>
    <property type="match status" value="1"/>
</dbReference>
<comment type="caution">
    <text evidence="8">The sequence shown here is derived from an EMBL/GenBank/DDBJ whole genome shotgun (WGS) entry which is preliminary data.</text>
</comment>
<feature type="site" description="Stabilizes the basic form of H active site to accept a proton" evidence="6">
    <location>
        <position position="91"/>
    </location>
</feature>
<dbReference type="GO" id="GO:0006515">
    <property type="term" value="P:protein quality control for misfolded or incompletely synthesized proteins"/>
    <property type="evidence" value="ECO:0007669"/>
    <property type="project" value="UniProtKB-UniRule"/>
</dbReference>
<dbReference type="EMBL" id="VRLW01000001">
    <property type="protein sequence ID" value="KAA1259043.1"/>
    <property type="molecule type" value="Genomic_DNA"/>
</dbReference>
<keyword evidence="3 6" id="KW-0378">Hydrolase</keyword>
<name>A0A5B1CHR9_9BACT</name>
<evidence type="ECO:0000256" key="3">
    <source>
        <dbReference type="ARBA" id="ARBA00022801"/>
    </source>
</evidence>
<dbReference type="AlphaFoldDB" id="A0A5B1CHR9"/>
<dbReference type="InterPro" id="IPR036416">
    <property type="entry name" value="Pept_tRNA_hydro_sf"/>
</dbReference>
<sequence length="227" mass="24737">MKLIVGLGNPGKKYEQTRHNVGFDVVAKVAALTSASPSKTRFEGEFAEAMIGSEKVVMLWPQTYMNASGQSVRKAIDFFKLADQDLLVVCDDLDLPVGRLRFKKDGSAGGQKGIADTIRHLRSESFSRLKVGIGRPPAGWETADYVLGRFGNKEAETIETITTTAAKAVIDWVNLGVVEAMNHYNSVGKPPPKPKVKRPQPKQQQNPADDATDAPDPSESSAKRNKD</sequence>
<dbReference type="GO" id="GO:0000049">
    <property type="term" value="F:tRNA binding"/>
    <property type="evidence" value="ECO:0007669"/>
    <property type="project" value="UniProtKB-UniRule"/>
</dbReference>
<feature type="binding site" evidence="6">
    <location>
        <position position="66"/>
    </location>
    <ligand>
        <name>tRNA</name>
        <dbReference type="ChEBI" id="CHEBI:17843"/>
    </ligand>
</feature>
<protein>
    <recommendedName>
        <fullName evidence="5 6">Peptidyl-tRNA hydrolase</fullName>
        <shortName evidence="6">Pth</shortName>
        <ecNumber evidence="1 6">3.1.1.29</ecNumber>
    </recommendedName>
</protein>
<feature type="region of interest" description="Disordered" evidence="7">
    <location>
        <begin position="184"/>
        <end position="227"/>
    </location>
</feature>
<feature type="site" description="Discriminates between blocked and unblocked aminoacyl-tRNA" evidence="6">
    <location>
        <position position="9"/>
    </location>
</feature>
<evidence type="ECO:0000313" key="8">
    <source>
        <dbReference type="EMBL" id="KAA1259043.1"/>
    </source>
</evidence>
<dbReference type="GO" id="GO:0072344">
    <property type="term" value="P:rescue of stalled ribosome"/>
    <property type="evidence" value="ECO:0007669"/>
    <property type="project" value="UniProtKB-UniRule"/>
</dbReference>
<comment type="catalytic activity">
    <reaction evidence="6">
        <text>an N-acyl-L-alpha-aminoacyl-tRNA + H2O = an N-acyl-L-amino acid + a tRNA + H(+)</text>
        <dbReference type="Rhea" id="RHEA:54448"/>
        <dbReference type="Rhea" id="RHEA-COMP:10123"/>
        <dbReference type="Rhea" id="RHEA-COMP:13883"/>
        <dbReference type="ChEBI" id="CHEBI:15377"/>
        <dbReference type="ChEBI" id="CHEBI:15378"/>
        <dbReference type="ChEBI" id="CHEBI:59874"/>
        <dbReference type="ChEBI" id="CHEBI:78442"/>
        <dbReference type="ChEBI" id="CHEBI:138191"/>
        <dbReference type="EC" id="3.1.1.29"/>
    </reaction>
</comment>
<dbReference type="HAMAP" id="MF_00083">
    <property type="entry name" value="Pept_tRNA_hydro_bact"/>
    <property type="match status" value="1"/>
</dbReference>
<gene>
    <name evidence="6 8" type="primary">pth</name>
    <name evidence="8" type="ORF">LF1_15690</name>
</gene>
<dbReference type="Proteomes" id="UP000322699">
    <property type="component" value="Unassembled WGS sequence"/>
</dbReference>
<feature type="binding site" evidence="6">
    <location>
        <position position="64"/>
    </location>
    <ligand>
        <name>tRNA</name>
        <dbReference type="ChEBI" id="CHEBI:17843"/>
    </ligand>
</feature>
<evidence type="ECO:0000256" key="4">
    <source>
        <dbReference type="ARBA" id="ARBA00022884"/>
    </source>
</evidence>
<evidence type="ECO:0000256" key="2">
    <source>
        <dbReference type="ARBA" id="ARBA00022555"/>
    </source>
</evidence>
<dbReference type="PANTHER" id="PTHR17224">
    <property type="entry name" value="PEPTIDYL-TRNA HYDROLASE"/>
    <property type="match status" value="1"/>
</dbReference>
<evidence type="ECO:0000256" key="1">
    <source>
        <dbReference type="ARBA" id="ARBA00013260"/>
    </source>
</evidence>
<dbReference type="Gene3D" id="3.40.50.1470">
    <property type="entry name" value="Peptidyl-tRNA hydrolase"/>
    <property type="match status" value="1"/>
</dbReference>
<comment type="subcellular location">
    <subcellularLocation>
        <location evidence="6">Cytoplasm</location>
    </subcellularLocation>
</comment>
<proteinExistence type="inferred from homology"/>
<evidence type="ECO:0000313" key="9">
    <source>
        <dbReference type="Proteomes" id="UP000322699"/>
    </source>
</evidence>
<feature type="active site" description="Proton acceptor" evidence="6">
    <location>
        <position position="19"/>
    </location>
</feature>
<keyword evidence="2 6" id="KW-0820">tRNA-binding</keyword>
<dbReference type="GO" id="GO:0005737">
    <property type="term" value="C:cytoplasm"/>
    <property type="evidence" value="ECO:0007669"/>
    <property type="project" value="UniProtKB-SubCell"/>
</dbReference>
<evidence type="ECO:0000256" key="5">
    <source>
        <dbReference type="ARBA" id="ARBA00050038"/>
    </source>
</evidence>
<evidence type="ECO:0000256" key="6">
    <source>
        <dbReference type="HAMAP-Rule" id="MF_00083"/>
    </source>
</evidence>
<dbReference type="RefSeq" id="WP_068265577.1">
    <property type="nucleotide sequence ID" value="NZ_LWSK01000091.1"/>
</dbReference>
<feature type="binding site" evidence="6">
    <location>
        <position position="14"/>
    </location>
    <ligand>
        <name>tRNA</name>
        <dbReference type="ChEBI" id="CHEBI:17843"/>
    </ligand>
</feature>
<keyword evidence="6" id="KW-0963">Cytoplasm</keyword>